<dbReference type="RefSeq" id="WP_326927641.1">
    <property type="nucleotide sequence ID" value="NZ_CP123443.1"/>
</dbReference>
<reference evidence="1 2" key="1">
    <citation type="submission" date="2023-04" db="EMBL/GenBank/DDBJ databases">
        <title>Spirochaete genome identified in red abalone sample constitutes a novel genus.</title>
        <authorList>
            <person name="Sharma S.P."/>
            <person name="Purcell C.M."/>
            <person name="Hyde J.R."/>
            <person name="Severin A.J."/>
        </authorList>
    </citation>
    <scope>NUCLEOTIDE SEQUENCE [LARGE SCALE GENOMIC DNA]</scope>
    <source>
        <strain evidence="1 2">SP-2023</strain>
    </source>
</reference>
<evidence type="ECO:0008006" key="3">
    <source>
        <dbReference type="Google" id="ProtNLM"/>
    </source>
</evidence>
<gene>
    <name evidence="1" type="ORF">P0082_00960</name>
</gene>
<accession>A0ABY8MJT4</accession>
<protein>
    <recommendedName>
        <fullName evidence="3">IrrE N-terminal-like domain-containing protein</fullName>
    </recommendedName>
</protein>
<dbReference type="Proteomes" id="UP001228690">
    <property type="component" value="Chromosome"/>
</dbReference>
<sequence length="133" mass="15323">MESCIQKKLGQPLFRIILQKLPEDAPRMEVGTAKYNINRCFTIYYHPGMEKKELRICLAHELGHLFCAVLLDKDNSKKFCSEPVSTVFGIFAILDKNDFYTNKTKSFCHPSPEAIVDSFCLMNNHKKGIYNRS</sequence>
<evidence type="ECO:0000313" key="1">
    <source>
        <dbReference type="EMBL" id="WGK69458.1"/>
    </source>
</evidence>
<keyword evidence="2" id="KW-1185">Reference proteome</keyword>
<evidence type="ECO:0000313" key="2">
    <source>
        <dbReference type="Proteomes" id="UP001228690"/>
    </source>
</evidence>
<dbReference type="EMBL" id="CP123443">
    <property type="protein sequence ID" value="WGK69458.1"/>
    <property type="molecule type" value="Genomic_DNA"/>
</dbReference>
<organism evidence="1 2">
    <name type="scientific">Candidatus Haliotispira prima</name>
    <dbReference type="NCBI Taxonomy" id="3034016"/>
    <lineage>
        <taxon>Bacteria</taxon>
        <taxon>Pseudomonadati</taxon>
        <taxon>Spirochaetota</taxon>
        <taxon>Spirochaetia</taxon>
        <taxon>Spirochaetales</taxon>
        <taxon>Spirochaetaceae</taxon>
        <taxon>Candidatus Haliotispira</taxon>
    </lineage>
</organism>
<name>A0ABY8MJT4_9SPIO</name>
<proteinExistence type="predicted"/>